<feature type="transmembrane region" description="Helical" evidence="3">
    <location>
        <begin position="95"/>
        <end position="117"/>
    </location>
</feature>
<evidence type="ECO:0000256" key="3">
    <source>
        <dbReference type="SAM" id="Phobius"/>
    </source>
</evidence>
<dbReference type="PANTHER" id="PTHR13452">
    <property type="entry name" value="THUMP DOMAIN CONTAINING PROTEIN 1-RELATED"/>
    <property type="match status" value="1"/>
</dbReference>
<evidence type="ECO:0000313" key="5">
    <source>
        <dbReference type="EMBL" id="KAG6759452.1"/>
    </source>
</evidence>
<evidence type="ECO:0000259" key="4">
    <source>
        <dbReference type="Pfam" id="PF02926"/>
    </source>
</evidence>
<dbReference type="OrthoDB" id="367221at2759"/>
<dbReference type="GO" id="GO:0006400">
    <property type="term" value="P:tRNA modification"/>
    <property type="evidence" value="ECO:0007669"/>
    <property type="project" value="InterPro"/>
</dbReference>
<dbReference type="Proteomes" id="UP000886885">
    <property type="component" value="Chromosome 10A"/>
</dbReference>
<dbReference type="PANTHER" id="PTHR13452:SF13">
    <property type="entry name" value="OS02G0672400 PROTEIN"/>
    <property type="match status" value="1"/>
</dbReference>
<dbReference type="InterPro" id="IPR004114">
    <property type="entry name" value="THUMP_dom"/>
</dbReference>
<comment type="caution">
    <text evidence="5">The sequence shown here is derived from an EMBL/GenBank/DDBJ whole genome shotgun (WGS) entry which is preliminary data.</text>
</comment>
<name>A0A8X7Z1T9_POPTO</name>
<evidence type="ECO:0000313" key="6">
    <source>
        <dbReference type="Proteomes" id="UP000886885"/>
    </source>
</evidence>
<dbReference type="InterPro" id="IPR040183">
    <property type="entry name" value="THUMPD1-like"/>
</dbReference>
<feature type="compositionally biased region" description="Basic and acidic residues" evidence="2">
    <location>
        <begin position="127"/>
        <end position="139"/>
    </location>
</feature>
<dbReference type="Pfam" id="PF02926">
    <property type="entry name" value="THUMP"/>
    <property type="match status" value="1"/>
</dbReference>
<feature type="coiled-coil region" evidence="1">
    <location>
        <begin position="1"/>
        <end position="28"/>
    </location>
</feature>
<sequence length="385" mass="42337">MAALSVNIEVGEEEKEKMESKSEAVAEKERMKPWEQHAGVINMPRFDYNAPSALLHHSHSGFLITCSIKREKSATKEAMSILEKVSFTLPCLHSYHAILVFLLLEVLLFLVMGGLYAESYNSGSSESVERSDENKSAKKRRILTDETSVKCDEDVKSESIIDEISGGPAKEDCQSLSKADAPVERDFVLSLVKLTGSGLVLLTFPRENPSVTADVVSNIFQCLESGILKSPLWCHRIFPIQATCLLIEKELRAVVSKLVLQFINDKQNKLAQPIKFAVGYNRRGIEETCTKNLKGNPKDSDPFPMLDRSKCFDVVASAIKDAVPESAVDLKSPELSVLVELLPLSGLPNGSLVAAVSVLPQNLVSVKPRLCIKPLISDANARNRS</sequence>
<organism evidence="5 6">
    <name type="scientific">Populus tomentosa</name>
    <name type="common">Chinese white poplar</name>
    <dbReference type="NCBI Taxonomy" id="118781"/>
    <lineage>
        <taxon>Eukaryota</taxon>
        <taxon>Viridiplantae</taxon>
        <taxon>Streptophyta</taxon>
        <taxon>Embryophyta</taxon>
        <taxon>Tracheophyta</taxon>
        <taxon>Spermatophyta</taxon>
        <taxon>Magnoliopsida</taxon>
        <taxon>eudicotyledons</taxon>
        <taxon>Gunneridae</taxon>
        <taxon>Pentapetalae</taxon>
        <taxon>rosids</taxon>
        <taxon>fabids</taxon>
        <taxon>Malpighiales</taxon>
        <taxon>Salicaceae</taxon>
        <taxon>Saliceae</taxon>
        <taxon>Populus</taxon>
    </lineage>
</organism>
<dbReference type="GO" id="GO:0003723">
    <property type="term" value="F:RNA binding"/>
    <property type="evidence" value="ECO:0007669"/>
    <property type="project" value="InterPro"/>
</dbReference>
<evidence type="ECO:0000256" key="1">
    <source>
        <dbReference type="SAM" id="Coils"/>
    </source>
</evidence>
<proteinExistence type="predicted"/>
<reference evidence="5" key="1">
    <citation type="journal article" date="2020" name="bioRxiv">
        <title>Hybrid origin of Populus tomentosa Carr. identified through genome sequencing and phylogenomic analysis.</title>
        <authorList>
            <person name="An X."/>
            <person name="Gao K."/>
            <person name="Chen Z."/>
            <person name="Li J."/>
            <person name="Yang X."/>
            <person name="Yang X."/>
            <person name="Zhou J."/>
            <person name="Guo T."/>
            <person name="Zhao T."/>
            <person name="Huang S."/>
            <person name="Miao D."/>
            <person name="Khan W.U."/>
            <person name="Rao P."/>
            <person name="Ye M."/>
            <person name="Lei B."/>
            <person name="Liao W."/>
            <person name="Wang J."/>
            <person name="Ji L."/>
            <person name="Li Y."/>
            <person name="Guo B."/>
            <person name="Mustafa N.S."/>
            <person name="Li S."/>
            <person name="Yun Q."/>
            <person name="Keller S.R."/>
            <person name="Mao J."/>
            <person name="Zhang R."/>
            <person name="Strauss S.H."/>
        </authorList>
    </citation>
    <scope>NUCLEOTIDE SEQUENCE</scope>
    <source>
        <strain evidence="5">GM15</strain>
        <tissue evidence="5">Leaf</tissue>
    </source>
</reference>
<keyword evidence="6" id="KW-1185">Reference proteome</keyword>
<protein>
    <recommendedName>
        <fullName evidence="4">THUMP domain-containing protein</fullName>
    </recommendedName>
</protein>
<keyword evidence="3" id="KW-0812">Transmembrane</keyword>
<evidence type="ECO:0000256" key="2">
    <source>
        <dbReference type="SAM" id="MobiDB-lite"/>
    </source>
</evidence>
<keyword evidence="3" id="KW-1133">Transmembrane helix</keyword>
<accession>A0A8X7Z1T9</accession>
<gene>
    <name evidence="5" type="ORF">POTOM_035930</name>
</gene>
<keyword evidence="3" id="KW-0472">Membrane</keyword>
<keyword evidence="1" id="KW-0175">Coiled coil</keyword>
<feature type="domain" description="THUMP" evidence="4">
    <location>
        <begin position="255"/>
        <end position="342"/>
    </location>
</feature>
<dbReference type="EMBL" id="JAAWWB010000019">
    <property type="protein sequence ID" value="KAG6759452.1"/>
    <property type="molecule type" value="Genomic_DNA"/>
</dbReference>
<feature type="region of interest" description="Disordered" evidence="2">
    <location>
        <begin position="120"/>
        <end position="139"/>
    </location>
</feature>
<dbReference type="AlphaFoldDB" id="A0A8X7Z1T9"/>